<feature type="region of interest" description="Disordered" evidence="1">
    <location>
        <begin position="29"/>
        <end position="49"/>
    </location>
</feature>
<dbReference type="EMBL" id="VOKX01000102">
    <property type="protein sequence ID" value="KAB7836440.1"/>
    <property type="molecule type" value="Genomic_DNA"/>
</dbReference>
<dbReference type="AlphaFoldDB" id="A0A5N5W247"/>
<dbReference type="OrthoDB" id="3909050at2"/>
<dbReference type="Gene3D" id="2.80.10.50">
    <property type="match status" value="1"/>
</dbReference>
<feature type="compositionally biased region" description="Basic and acidic residues" evidence="1">
    <location>
        <begin position="83"/>
        <end position="110"/>
    </location>
</feature>
<evidence type="ECO:0008006" key="4">
    <source>
        <dbReference type="Google" id="ProtNLM"/>
    </source>
</evidence>
<dbReference type="RefSeq" id="WP_152265055.1">
    <property type="nucleotide sequence ID" value="NZ_VOKX01000102.1"/>
</dbReference>
<accession>A0A5N5W247</accession>
<dbReference type="InterPro" id="IPR035992">
    <property type="entry name" value="Ricin_B-like_lectins"/>
</dbReference>
<sequence length="151" mass="16723">MRGSDHGLRWTGEVGPLTIRHEVVALQEVGGGPPAEPGQARGTRRQAYDSADQRFRMRTVQGHWYRFARGGSPQAATGALAEDAVRGDRSDHRARKDGTGHRRQAERYGDGTLRFRDEAARLCLAAPLRDTGHVTTEPCDDGPRQRWTIVP</sequence>
<keyword evidence="3" id="KW-1185">Reference proteome</keyword>
<gene>
    <name evidence="2" type="ORF">FRZ00_25285</name>
</gene>
<comment type="caution">
    <text evidence="2">The sequence shown here is derived from an EMBL/GenBank/DDBJ whole genome shotgun (WGS) entry which is preliminary data.</text>
</comment>
<evidence type="ECO:0000313" key="2">
    <source>
        <dbReference type="EMBL" id="KAB7836440.1"/>
    </source>
</evidence>
<dbReference type="Proteomes" id="UP000327000">
    <property type="component" value="Unassembled WGS sequence"/>
</dbReference>
<name>A0A5N5W247_STRMB</name>
<evidence type="ECO:0000313" key="3">
    <source>
        <dbReference type="Proteomes" id="UP000327000"/>
    </source>
</evidence>
<protein>
    <recommendedName>
        <fullName evidence="4">RICIN domain-containing protein</fullName>
    </recommendedName>
</protein>
<proteinExistence type="predicted"/>
<dbReference type="SUPFAM" id="SSF50370">
    <property type="entry name" value="Ricin B-like lectins"/>
    <property type="match status" value="1"/>
</dbReference>
<evidence type="ECO:0000256" key="1">
    <source>
        <dbReference type="SAM" id="MobiDB-lite"/>
    </source>
</evidence>
<feature type="region of interest" description="Disordered" evidence="1">
    <location>
        <begin position="69"/>
        <end position="110"/>
    </location>
</feature>
<reference evidence="2 3" key="1">
    <citation type="journal article" date="2019" name="Microb. Cell Fact.">
        <title>Exploring novel herbicidin analogues by transcriptional regulator overexpression and MS/MS molecular networking.</title>
        <authorList>
            <person name="Shi Y."/>
            <person name="Gu R."/>
            <person name="Li Y."/>
            <person name="Wang X."/>
            <person name="Ren W."/>
            <person name="Li X."/>
            <person name="Wang L."/>
            <person name="Xie Y."/>
            <person name="Hong B."/>
        </authorList>
    </citation>
    <scope>NUCLEOTIDE SEQUENCE [LARGE SCALE GENOMIC DNA]</scope>
    <source>
        <strain evidence="2 3">US-43</strain>
    </source>
</reference>
<organism evidence="2 3">
    <name type="scientific">Streptomyces mobaraensis</name>
    <name type="common">Streptoverticillium mobaraense</name>
    <dbReference type="NCBI Taxonomy" id="35621"/>
    <lineage>
        <taxon>Bacteria</taxon>
        <taxon>Bacillati</taxon>
        <taxon>Actinomycetota</taxon>
        <taxon>Actinomycetes</taxon>
        <taxon>Kitasatosporales</taxon>
        <taxon>Streptomycetaceae</taxon>
        <taxon>Streptomyces</taxon>
    </lineage>
</organism>